<evidence type="ECO:0000259" key="7">
    <source>
        <dbReference type="Pfam" id="PF04321"/>
    </source>
</evidence>
<sequence>MISVLVTGKDSQLAQCIRDLQENCPEISFDFKNSKELDITSEQSVAKTFKAKTYDYCVNCAAYTAVDKAEIEPQKAKLVNTIGVKNLALACKRHNVVLIHISTDFVFDGKKKTPYTEEDQTNPINVYGKTKRDGEIEIQKTLKRYFIIRTSWLYSNHSNNFVRTILRLSNEKEEIDVVNDQIGCPTYASDLSVFICKIITLNSEHYGIYHFSNEGKATWYGFAKQIIEYWQLNLKLNSVNSNEYITKAKRPGFSVLDTSKAKHTFEIITKEWKSSLYKCFLSYDIQ</sequence>
<comment type="catalytic activity">
    <reaction evidence="5">
        <text>dTDP-beta-L-rhamnose + NADP(+) = dTDP-4-dehydro-beta-L-rhamnose + NADPH + H(+)</text>
        <dbReference type="Rhea" id="RHEA:21796"/>
        <dbReference type="ChEBI" id="CHEBI:15378"/>
        <dbReference type="ChEBI" id="CHEBI:57510"/>
        <dbReference type="ChEBI" id="CHEBI:57783"/>
        <dbReference type="ChEBI" id="CHEBI:58349"/>
        <dbReference type="ChEBI" id="CHEBI:62830"/>
        <dbReference type="EC" id="1.1.1.133"/>
    </reaction>
</comment>
<comment type="function">
    <text evidence="6">Catalyzes the reduction of dTDP-6-deoxy-L-lyxo-4-hexulose to yield dTDP-L-rhamnose.</text>
</comment>
<evidence type="ECO:0000256" key="3">
    <source>
        <dbReference type="ARBA" id="ARBA00012929"/>
    </source>
</evidence>
<name>A0A1M5MUM6_9FLAO</name>
<evidence type="ECO:0000313" key="9">
    <source>
        <dbReference type="Proteomes" id="UP000184522"/>
    </source>
</evidence>
<keyword evidence="6" id="KW-0560">Oxidoreductase</keyword>
<dbReference type="CDD" id="cd05254">
    <property type="entry name" value="dTDP_HR_like_SDR_e"/>
    <property type="match status" value="1"/>
</dbReference>
<dbReference type="UniPathway" id="UPA00124"/>
<dbReference type="NCBIfam" id="TIGR01214">
    <property type="entry name" value="rmlD"/>
    <property type="match status" value="1"/>
</dbReference>
<dbReference type="GO" id="GO:0005829">
    <property type="term" value="C:cytosol"/>
    <property type="evidence" value="ECO:0007669"/>
    <property type="project" value="TreeGrafter"/>
</dbReference>
<evidence type="ECO:0000313" key="8">
    <source>
        <dbReference type="EMBL" id="SHG80877.1"/>
    </source>
</evidence>
<reference evidence="9" key="1">
    <citation type="submission" date="2016-11" db="EMBL/GenBank/DDBJ databases">
        <authorList>
            <person name="Varghese N."/>
            <person name="Submissions S."/>
        </authorList>
    </citation>
    <scope>NUCLEOTIDE SEQUENCE [LARGE SCALE GENOMIC DNA]</scope>
    <source>
        <strain evidence="9">DSM 25330</strain>
    </source>
</reference>
<keyword evidence="6" id="KW-0521">NADP</keyword>
<dbReference type="GO" id="GO:0008831">
    <property type="term" value="F:dTDP-4-dehydrorhamnose reductase activity"/>
    <property type="evidence" value="ECO:0007669"/>
    <property type="project" value="UniProtKB-EC"/>
</dbReference>
<dbReference type="AlphaFoldDB" id="A0A1M5MUM6"/>
<dbReference type="SUPFAM" id="SSF51735">
    <property type="entry name" value="NAD(P)-binding Rossmann-fold domains"/>
    <property type="match status" value="1"/>
</dbReference>
<dbReference type="Gene3D" id="3.40.50.720">
    <property type="entry name" value="NAD(P)-binding Rossmann-like Domain"/>
    <property type="match status" value="1"/>
</dbReference>
<evidence type="ECO:0000256" key="6">
    <source>
        <dbReference type="RuleBase" id="RU364082"/>
    </source>
</evidence>
<evidence type="ECO:0000256" key="4">
    <source>
        <dbReference type="ARBA" id="ARBA00017099"/>
    </source>
</evidence>
<dbReference type="InterPro" id="IPR036291">
    <property type="entry name" value="NAD(P)-bd_dom_sf"/>
</dbReference>
<evidence type="ECO:0000256" key="1">
    <source>
        <dbReference type="ARBA" id="ARBA00004781"/>
    </source>
</evidence>
<dbReference type="Pfam" id="PF04321">
    <property type="entry name" value="RmlD_sub_bind"/>
    <property type="match status" value="1"/>
</dbReference>
<dbReference type="EC" id="1.1.1.133" evidence="3 6"/>
<dbReference type="Proteomes" id="UP000184522">
    <property type="component" value="Unassembled WGS sequence"/>
</dbReference>
<accession>A0A1M5MUM6</accession>
<proteinExistence type="inferred from homology"/>
<dbReference type="PANTHER" id="PTHR10491">
    <property type="entry name" value="DTDP-4-DEHYDRORHAMNOSE REDUCTASE"/>
    <property type="match status" value="1"/>
</dbReference>
<evidence type="ECO:0000256" key="5">
    <source>
        <dbReference type="ARBA" id="ARBA00048200"/>
    </source>
</evidence>
<dbReference type="Gene3D" id="3.90.25.10">
    <property type="entry name" value="UDP-galactose 4-epimerase, domain 1"/>
    <property type="match status" value="1"/>
</dbReference>
<organism evidence="8 9">
    <name type="scientific">Winogradskyella jejuensis</name>
    <dbReference type="NCBI Taxonomy" id="1089305"/>
    <lineage>
        <taxon>Bacteria</taxon>
        <taxon>Pseudomonadati</taxon>
        <taxon>Bacteroidota</taxon>
        <taxon>Flavobacteriia</taxon>
        <taxon>Flavobacteriales</taxon>
        <taxon>Flavobacteriaceae</taxon>
        <taxon>Winogradskyella</taxon>
    </lineage>
</organism>
<dbReference type="InterPro" id="IPR005913">
    <property type="entry name" value="dTDP_dehydrorham_reduct"/>
</dbReference>
<gene>
    <name evidence="8" type="ORF">SAMN05444148_0999</name>
</gene>
<dbReference type="InterPro" id="IPR029903">
    <property type="entry name" value="RmlD-like-bd"/>
</dbReference>
<dbReference type="STRING" id="1089305.SAMN05444148_0999"/>
<keyword evidence="9" id="KW-1185">Reference proteome</keyword>
<dbReference type="OrthoDB" id="9803892at2"/>
<comment type="pathway">
    <text evidence="1 6">Carbohydrate biosynthesis; dTDP-L-rhamnose biosynthesis.</text>
</comment>
<comment type="similarity">
    <text evidence="2 6">Belongs to the dTDP-4-dehydrorhamnose reductase family.</text>
</comment>
<dbReference type="PANTHER" id="PTHR10491:SF4">
    <property type="entry name" value="METHIONINE ADENOSYLTRANSFERASE 2 SUBUNIT BETA"/>
    <property type="match status" value="1"/>
</dbReference>
<feature type="domain" description="RmlD-like substrate binding" evidence="7">
    <location>
        <begin position="4"/>
        <end position="280"/>
    </location>
</feature>
<evidence type="ECO:0000256" key="2">
    <source>
        <dbReference type="ARBA" id="ARBA00010944"/>
    </source>
</evidence>
<protein>
    <recommendedName>
        <fullName evidence="4 6">dTDP-4-dehydrorhamnose reductase</fullName>
        <ecNumber evidence="3 6">1.1.1.133</ecNumber>
    </recommendedName>
</protein>
<dbReference type="GO" id="GO:0019305">
    <property type="term" value="P:dTDP-rhamnose biosynthetic process"/>
    <property type="evidence" value="ECO:0007669"/>
    <property type="project" value="UniProtKB-UniPathway"/>
</dbReference>
<dbReference type="EMBL" id="FQWS01000001">
    <property type="protein sequence ID" value="SHG80877.1"/>
    <property type="molecule type" value="Genomic_DNA"/>
</dbReference>
<dbReference type="RefSeq" id="WP_073083823.1">
    <property type="nucleotide sequence ID" value="NZ_FQWS01000001.1"/>
</dbReference>